<protein>
    <submittedName>
        <fullName evidence="2">Uncharacterized protein</fullName>
    </submittedName>
</protein>
<name>A0A653BUH8_CALMS</name>
<proteinExistence type="predicted"/>
<gene>
    <name evidence="2" type="ORF">CALMAC_LOCUS3669</name>
</gene>
<dbReference type="EMBL" id="CAACVG010005139">
    <property type="protein sequence ID" value="VEN38961.1"/>
    <property type="molecule type" value="Genomic_DNA"/>
</dbReference>
<dbReference type="AlphaFoldDB" id="A0A653BUH8"/>
<evidence type="ECO:0000313" key="2">
    <source>
        <dbReference type="EMBL" id="VEN38961.1"/>
    </source>
</evidence>
<sequence length="212" mass="23916">MDQLAVEKKLSLVYLFCAFAGVTSSITTGIAWGHWYRTLDQCVDRNCSCIIYGHHTYTVFLGGEQVPCIWVTFGPLLYVFCTVSLVCFHGYRVLFATNSPKTRSSRAMLAKMEPGESIQIEAVSQESTSPLPTAYWVTVSVLTGLFTIYALIHFSIYVDGYYTTCNQYRKTLEQFLGIHGSALPVIYSRLSCQGKEEDKKILLVDVENLWKN</sequence>
<evidence type="ECO:0000313" key="3">
    <source>
        <dbReference type="Proteomes" id="UP000410492"/>
    </source>
</evidence>
<keyword evidence="1" id="KW-0812">Transmembrane</keyword>
<keyword evidence="3" id="KW-1185">Reference proteome</keyword>
<feature type="transmembrane region" description="Helical" evidence="1">
    <location>
        <begin position="12"/>
        <end position="35"/>
    </location>
</feature>
<feature type="transmembrane region" description="Helical" evidence="1">
    <location>
        <begin position="76"/>
        <end position="95"/>
    </location>
</feature>
<feature type="transmembrane region" description="Helical" evidence="1">
    <location>
        <begin position="134"/>
        <end position="158"/>
    </location>
</feature>
<evidence type="ECO:0000256" key="1">
    <source>
        <dbReference type="SAM" id="Phobius"/>
    </source>
</evidence>
<dbReference type="OrthoDB" id="8186944at2759"/>
<keyword evidence="1" id="KW-1133">Transmembrane helix</keyword>
<accession>A0A653BUH8</accession>
<keyword evidence="1" id="KW-0472">Membrane</keyword>
<organism evidence="2 3">
    <name type="scientific">Callosobruchus maculatus</name>
    <name type="common">Southern cowpea weevil</name>
    <name type="synonym">Pulse bruchid</name>
    <dbReference type="NCBI Taxonomy" id="64391"/>
    <lineage>
        <taxon>Eukaryota</taxon>
        <taxon>Metazoa</taxon>
        <taxon>Ecdysozoa</taxon>
        <taxon>Arthropoda</taxon>
        <taxon>Hexapoda</taxon>
        <taxon>Insecta</taxon>
        <taxon>Pterygota</taxon>
        <taxon>Neoptera</taxon>
        <taxon>Endopterygota</taxon>
        <taxon>Coleoptera</taxon>
        <taxon>Polyphaga</taxon>
        <taxon>Cucujiformia</taxon>
        <taxon>Chrysomeloidea</taxon>
        <taxon>Chrysomelidae</taxon>
        <taxon>Bruchinae</taxon>
        <taxon>Bruchini</taxon>
        <taxon>Callosobruchus</taxon>
    </lineage>
</organism>
<dbReference type="Proteomes" id="UP000410492">
    <property type="component" value="Unassembled WGS sequence"/>
</dbReference>
<reference evidence="2 3" key="1">
    <citation type="submission" date="2019-01" db="EMBL/GenBank/DDBJ databases">
        <authorList>
            <person name="Sayadi A."/>
        </authorList>
    </citation>
    <scope>NUCLEOTIDE SEQUENCE [LARGE SCALE GENOMIC DNA]</scope>
</reference>